<gene>
    <name evidence="4" type="ORF">PflQ2_3058</name>
</gene>
<evidence type="ECO:0000256" key="1">
    <source>
        <dbReference type="ARBA" id="ARBA00010013"/>
    </source>
</evidence>
<evidence type="ECO:0000313" key="4">
    <source>
        <dbReference type="EMBL" id="EJL01944.1"/>
    </source>
</evidence>
<comment type="caution">
    <text evidence="4">The sequence shown here is derived from an EMBL/GenBank/DDBJ whole genome shotgun (WGS) entry which is preliminary data.</text>
</comment>
<dbReference type="EMBL" id="AGBM01000001">
    <property type="protein sequence ID" value="EJL01944.1"/>
    <property type="molecule type" value="Genomic_DNA"/>
</dbReference>
<keyword evidence="2 3" id="KW-0732">Signal</keyword>
<proteinExistence type="inferred from homology"/>
<dbReference type="InterPro" id="IPR018470">
    <property type="entry name" value="Metal-bd_Tp34-typ"/>
</dbReference>
<dbReference type="eggNOG" id="COG3470">
    <property type="taxonomic scope" value="Bacteria"/>
</dbReference>
<dbReference type="Gene3D" id="2.60.40.2480">
    <property type="entry name" value="Periplasmic metal-binding protein Tp34-type"/>
    <property type="match status" value="1"/>
</dbReference>
<dbReference type="HOGENOM" id="CLU_100963_1_0_6"/>
<feature type="chain" id="PRO_5003760523" evidence="3">
    <location>
        <begin position="21"/>
        <end position="214"/>
    </location>
</feature>
<evidence type="ECO:0000256" key="2">
    <source>
        <dbReference type="ARBA" id="ARBA00022729"/>
    </source>
</evidence>
<dbReference type="AlphaFoldDB" id="J2Y565"/>
<dbReference type="Pfam" id="PF10634">
    <property type="entry name" value="Iron_transport"/>
    <property type="match status" value="1"/>
</dbReference>
<accession>J2Y565</accession>
<evidence type="ECO:0000256" key="3">
    <source>
        <dbReference type="SAM" id="SignalP"/>
    </source>
</evidence>
<name>J2Y565_PSEFQ</name>
<dbReference type="Proteomes" id="UP000007289">
    <property type="component" value="Chromosome"/>
</dbReference>
<dbReference type="PATRIC" id="fig|1038922.3.peg.2453"/>
<reference evidence="4" key="1">
    <citation type="journal article" date="2012" name="PLoS Genet.">
        <title>Comparative Genomics of Plant-Associated Pseudomonas spp.: Insights into Diversity and Inheritance of Traits Involved in Multitrophic Interactions.</title>
        <authorList>
            <person name="Loper J.E."/>
            <person name="Hassan K.A."/>
            <person name="Mavrodi D.V."/>
            <person name="Davis E.W.II."/>
            <person name="Lim C.K."/>
            <person name="Shaffer B.T."/>
            <person name="Elbourne L.D."/>
            <person name="Stockwell V.O."/>
            <person name="Hartney S.L."/>
            <person name="Breakwell K."/>
            <person name="Henkels M.D."/>
            <person name="Tetu S.G."/>
            <person name="Rangel L.I."/>
            <person name="Kidarsa T.A."/>
            <person name="Wilson N.L."/>
            <person name="van de Mortel J.E."/>
            <person name="Song C."/>
            <person name="Blumhagen R."/>
            <person name="Radune D."/>
            <person name="Hostetler J.B."/>
            <person name="Brinkac L.M."/>
            <person name="Durkin A.S."/>
            <person name="Kluepfel D.A."/>
            <person name="Wechter W.P."/>
            <person name="Anderson A.J."/>
            <person name="Kim Y.C."/>
            <person name="Pierson L.S.III."/>
            <person name="Pierson E.A."/>
            <person name="Lindow S.E."/>
            <person name="Kobayashi D.Y."/>
            <person name="Raaijmakers J.M."/>
            <person name="Weller D.M."/>
            <person name="Thomashow L.S."/>
            <person name="Allen A.E."/>
            <person name="Paulsen I.T."/>
        </authorList>
    </citation>
    <scope>NUCLEOTIDE SEQUENCE [LARGE SCALE GENOMIC DNA]</scope>
    <source>
        <strain evidence="4">Q2-87</strain>
    </source>
</reference>
<feature type="signal peptide" evidence="3">
    <location>
        <begin position="1"/>
        <end position="20"/>
    </location>
</feature>
<protein>
    <submittedName>
        <fullName evidence="4">19 kDa periplasmic protein</fullName>
    </submittedName>
</protein>
<sequence>MRTLAPLSLALLFLAPLAQAKEYPIGEPQLCPGLEVGAVYLQPIEMAPAGMMRATADSDVHLEADIRATADSKQGFQEGSFVPYLNVSFQLKKQGVDTELKGDFHAMVANDGPHYGDNVKLLGPGKYQLTFTILPPGGHASLGRHTDKETGVAPWFERCELHYEFVYAGIGKKVGTDHGPTDPSIASHAPSMPGRVPAGRPGLAFHRPGRATDL</sequence>
<comment type="similarity">
    <text evidence="1">Belongs to the UPF0423 family.</text>
</comment>
<organism evidence="4">
    <name type="scientific">Pseudomonas fluorescens (strain Q2-87)</name>
    <dbReference type="NCBI Taxonomy" id="1038922"/>
    <lineage>
        <taxon>Bacteria</taxon>
        <taxon>Pseudomonadati</taxon>
        <taxon>Pseudomonadota</taxon>
        <taxon>Gammaproteobacteria</taxon>
        <taxon>Pseudomonadales</taxon>
        <taxon>Pseudomonadaceae</taxon>
        <taxon>Pseudomonas</taxon>
    </lineage>
</organism>
<dbReference type="InterPro" id="IPR038482">
    <property type="entry name" value="Tp34-type_sf"/>
</dbReference>